<accession>A0ABD6BPN0</accession>
<name>A0ABD6BPN0_9EURY</name>
<gene>
    <name evidence="1" type="ORF">ACFSAU_05920</name>
</gene>
<reference evidence="1 2" key="1">
    <citation type="journal article" date="2019" name="Int. J. Syst. Evol. Microbiol.">
        <title>The Global Catalogue of Microorganisms (GCM) 10K type strain sequencing project: providing services to taxonomists for standard genome sequencing and annotation.</title>
        <authorList>
            <consortium name="The Broad Institute Genomics Platform"/>
            <consortium name="The Broad Institute Genome Sequencing Center for Infectious Disease"/>
            <person name="Wu L."/>
            <person name="Ma J."/>
        </authorList>
    </citation>
    <scope>NUCLEOTIDE SEQUENCE [LARGE SCALE GENOMIC DNA]</scope>
    <source>
        <strain evidence="1 2">CGMCC 1.12859</strain>
    </source>
</reference>
<evidence type="ECO:0000313" key="1">
    <source>
        <dbReference type="EMBL" id="MFD1567021.1"/>
    </source>
</evidence>
<dbReference type="EMBL" id="JBHUCZ010000002">
    <property type="protein sequence ID" value="MFD1567021.1"/>
    <property type="molecule type" value="Genomic_DNA"/>
</dbReference>
<comment type="caution">
    <text evidence="1">The sequence shown here is derived from an EMBL/GenBank/DDBJ whole genome shotgun (WGS) entry which is preliminary data.</text>
</comment>
<evidence type="ECO:0000313" key="2">
    <source>
        <dbReference type="Proteomes" id="UP001597139"/>
    </source>
</evidence>
<dbReference type="Proteomes" id="UP001597139">
    <property type="component" value="Unassembled WGS sequence"/>
</dbReference>
<organism evidence="1 2">
    <name type="scientific">Halolamina litorea</name>
    <dbReference type="NCBI Taxonomy" id="1515593"/>
    <lineage>
        <taxon>Archaea</taxon>
        <taxon>Methanobacteriati</taxon>
        <taxon>Methanobacteriota</taxon>
        <taxon>Stenosarchaea group</taxon>
        <taxon>Halobacteria</taxon>
        <taxon>Halobacteriales</taxon>
        <taxon>Haloferacaceae</taxon>
    </lineage>
</organism>
<dbReference type="RefSeq" id="WP_267646535.1">
    <property type="nucleotide sequence ID" value="NZ_JANHGR010000001.1"/>
</dbReference>
<dbReference type="AlphaFoldDB" id="A0ABD6BPN0"/>
<sequence length="75" mass="8288">MTMGSDAEEFKQKLSSFKEFSDGSGGHYLMMQFEDGSGVVFEKQSSRSDLAISEISPVYRGLMDSMRSIADGTDF</sequence>
<proteinExistence type="predicted"/>
<keyword evidence="2" id="KW-1185">Reference proteome</keyword>
<protein>
    <submittedName>
        <fullName evidence="1">Uncharacterized protein</fullName>
    </submittedName>
</protein>